<comment type="caution">
    <text evidence="3">The sequence shown here is derived from an EMBL/GenBank/DDBJ whole genome shotgun (WGS) entry which is preliminary data.</text>
</comment>
<dbReference type="Proteomes" id="UP001596990">
    <property type="component" value="Unassembled WGS sequence"/>
</dbReference>
<sequence length="189" mass="20813">MAKAGYGEQPNKGSKLQWFLLVIVIPIIFLIVLTLIIMTVAGKNVFEMAQQIPGVESLVTSEEEAINENKINELMADVADKSARIEQLEGELAGKDDTIEELNEEILALQTEQESEDQVNTDQEEMIKSISASFKDIDAEEAAPIIEQLDEVLAVSVLEKVPNEERGLILAAMDPEKAANLTSAFINRN</sequence>
<accession>A0ABW3KY69</accession>
<reference evidence="4" key="1">
    <citation type="journal article" date="2019" name="Int. J. Syst. Evol. Microbiol.">
        <title>The Global Catalogue of Microorganisms (GCM) 10K type strain sequencing project: providing services to taxonomists for standard genome sequencing and annotation.</title>
        <authorList>
            <consortium name="The Broad Institute Genomics Platform"/>
            <consortium name="The Broad Institute Genome Sequencing Center for Infectious Disease"/>
            <person name="Wu L."/>
            <person name="Ma J."/>
        </authorList>
    </citation>
    <scope>NUCLEOTIDE SEQUENCE [LARGE SCALE GENOMIC DNA]</scope>
    <source>
        <strain evidence="4">CCUG 56607</strain>
    </source>
</reference>
<dbReference type="RefSeq" id="WP_386056489.1">
    <property type="nucleotide sequence ID" value="NZ_JBHTKL010000001.1"/>
</dbReference>
<protein>
    <submittedName>
        <fullName evidence="3">MotE family protein</fullName>
    </submittedName>
</protein>
<keyword evidence="2" id="KW-0812">Transmembrane</keyword>
<evidence type="ECO:0000313" key="3">
    <source>
        <dbReference type="EMBL" id="MFD1018184.1"/>
    </source>
</evidence>
<evidence type="ECO:0000313" key="4">
    <source>
        <dbReference type="Proteomes" id="UP001596990"/>
    </source>
</evidence>
<evidence type="ECO:0000256" key="1">
    <source>
        <dbReference type="SAM" id="Coils"/>
    </source>
</evidence>
<keyword evidence="2" id="KW-1133">Transmembrane helix</keyword>
<keyword evidence="2" id="KW-0472">Membrane</keyword>
<feature type="transmembrane region" description="Helical" evidence="2">
    <location>
        <begin position="18"/>
        <end position="41"/>
    </location>
</feature>
<keyword evidence="4" id="KW-1185">Reference proteome</keyword>
<gene>
    <name evidence="3" type="ORF">ACFQ2J_03130</name>
</gene>
<proteinExistence type="predicted"/>
<organism evidence="3 4">
    <name type="scientific">Thalassobacillus hwangdonensis</name>
    <dbReference type="NCBI Taxonomy" id="546108"/>
    <lineage>
        <taxon>Bacteria</taxon>
        <taxon>Bacillati</taxon>
        <taxon>Bacillota</taxon>
        <taxon>Bacilli</taxon>
        <taxon>Bacillales</taxon>
        <taxon>Bacillaceae</taxon>
        <taxon>Thalassobacillus</taxon>
    </lineage>
</organism>
<feature type="coiled-coil region" evidence="1">
    <location>
        <begin position="71"/>
        <end position="119"/>
    </location>
</feature>
<name>A0ABW3KY69_9BACI</name>
<dbReference type="Gene3D" id="1.20.5.170">
    <property type="match status" value="1"/>
</dbReference>
<dbReference type="EMBL" id="JBHTKL010000001">
    <property type="protein sequence ID" value="MFD1018184.1"/>
    <property type="molecule type" value="Genomic_DNA"/>
</dbReference>
<evidence type="ECO:0000256" key="2">
    <source>
        <dbReference type="SAM" id="Phobius"/>
    </source>
</evidence>
<keyword evidence="1" id="KW-0175">Coiled coil</keyword>
<dbReference type="SUPFAM" id="SSF158791">
    <property type="entry name" value="MgtE N-terminal domain-like"/>
    <property type="match status" value="1"/>
</dbReference>